<dbReference type="PANTHER" id="PTHR44591">
    <property type="entry name" value="STRESS RESPONSE REGULATOR PROTEIN 1"/>
    <property type="match status" value="1"/>
</dbReference>
<evidence type="ECO:0000259" key="3">
    <source>
        <dbReference type="PROSITE" id="PS50110"/>
    </source>
</evidence>
<feature type="domain" description="Response regulatory" evidence="3">
    <location>
        <begin position="8"/>
        <end position="124"/>
    </location>
</feature>
<keyword evidence="1 2" id="KW-0597">Phosphoprotein</keyword>
<dbReference type="RefSeq" id="WP_009055576.1">
    <property type="nucleotide sequence ID" value="NZ_AJYA01000026.1"/>
</dbReference>
<dbReference type="Gene3D" id="3.40.50.2300">
    <property type="match status" value="1"/>
</dbReference>
<evidence type="ECO:0000256" key="1">
    <source>
        <dbReference type="ARBA" id="ARBA00022553"/>
    </source>
</evidence>
<dbReference type="SMART" id="SM00448">
    <property type="entry name" value="REC"/>
    <property type="match status" value="1"/>
</dbReference>
<dbReference type="GO" id="GO:0003677">
    <property type="term" value="F:DNA binding"/>
    <property type="evidence" value="ECO:0007669"/>
    <property type="project" value="UniProtKB-KW"/>
</dbReference>
<dbReference type="InterPro" id="IPR011006">
    <property type="entry name" value="CheY-like_superfamily"/>
</dbReference>
<gene>
    <name evidence="4" type="ORF">A3SI_12334</name>
</gene>
<proteinExistence type="predicted"/>
<dbReference type="Pfam" id="PF00072">
    <property type="entry name" value="Response_reg"/>
    <property type="match status" value="1"/>
</dbReference>
<keyword evidence="4" id="KW-0238">DNA-binding</keyword>
<dbReference type="AlphaFoldDB" id="I5C1X8"/>
<dbReference type="OrthoDB" id="9789181at2"/>
<comment type="caution">
    <text evidence="4">The sequence shown here is derived from an EMBL/GenBank/DDBJ whole genome shotgun (WGS) entry which is preliminary data.</text>
</comment>
<dbReference type="InterPro" id="IPR050595">
    <property type="entry name" value="Bact_response_regulator"/>
</dbReference>
<reference evidence="4 5" key="1">
    <citation type="submission" date="2012-05" db="EMBL/GenBank/DDBJ databases">
        <title>Genome sequence of Nitritalea halalkaliphila LW7.</title>
        <authorList>
            <person name="Jangir P.K."/>
            <person name="Singh A."/>
            <person name="Shivaji S."/>
            <person name="Sharma R."/>
        </authorList>
    </citation>
    <scope>NUCLEOTIDE SEQUENCE [LARGE SCALE GENOMIC DNA]</scope>
    <source>
        <strain evidence="4 5">LW7</strain>
    </source>
</reference>
<feature type="modified residue" description="4-aspartylphosphate" evidence="2">
    <location>
        <position position="57"/>
    </location>
</feature>
<dbReference type="PANTHER" id="PTHR44591:SF3">
    <property type="entry name" value="RESPONSE REGULATORY DOMAIN-CONTAINING PROTEIN"/>
    <property type="match status" value="1"/>
</dbReference>
<accession>I5C1X8</accession>
<dbReference type="PROSITE" id="PS50110">
    <property type="entry name" value="RESPONSE_REGULATORY"/>
    <property type="match status" value="1"/>
</dbReference>
<dbReference type="EMBL" id="AJYA01000026">
    <property type="protein sequence ID" value="EIM75830.1"/>
    <property type="molecule type" value="Genomic_DNA"/>
</dbReference>
<dbReference type="InterPro" id="IPR001789">
    <property type="entry name" value="Sig_transdc_resp-reg_receiver"/>
</dbReference>
<evidence type="ECO:0000313" key="4">
    <source>
        <dbReference type="EMBL" id="EIM75830.1"/>
    </source>
</evidence>
<keyword evidence="5" id="KW-1185">Reference proteome</keyword>
<dbReference type="Proteomes" id="UP000005551">
    <property type="component" value="Unassembled WGS sequence"/>
</dbReference>
<name>I5C1X8_9BACT</name>
<evidence type="ECO:0000256" key="2">
    <source>
        <dbReference type="PROSITE-ProRule" id="PRU00169"/>
    </source>
</evidence>
<sequence length="132" mass="15245">MNSDEKRTLLLVDDEPIIGMIVEKQFSEDHQVTIKQNGVEALSHIMKGEIPDVIVIDLNMPKMGGMEFLGEIRKFHYLEKIPVIVLSGEDSVNARIEAFNAGADDFLIKPFNPKELRVRIKRFFDRYKFHEV</sequence>
<organism evidence="4 5">
    <name type="scientific">Nitritalea halalkaliphila LW7</name>
    <dbReference type="NCBI Taxonomy" id="1189621"/>
    <lineage>
        <taxon>Bacteria</taxon>
        <taxon>Pseudomonadati</taxon>
        <taxon>Bacteroidota</taxon>
        <taxon>Cytophagia</taxon>
        <taxon>Cytophagales</taxon>
        <taxon>Cyclobacteriaceae</taxon>
        <taxon>Nitritalea</taxon>
    </lineage>
</organism>
<dbReference type="SUPFAM" id="SSF52172">
    <property type="entry name" value="CheY-like"/>
    <property type="match status" value="1"/>
</dbReference>
<protein>
    <submittedName>
        <fullName evidence="4">Response regulator with CheY-like receiver, AAA-type ATPase, and DNA-binding domains</fullName>
    </submittedName>
</protein>
<evidence type="ECO:0000313" key="5">
    <source>
        <dbReference type="Proteomes" id="UP000005551"/>
    </source>
</evidence>
<dbReference type="GO" id="GO:0000160">
    <property type="term" value="P:phosphorelay signal transduction system"/>
    <property type="evidence" value="ECO:0007669"/>
    <property type="project" value="InterPro"/>
</dbReference>
<dbReference type="STRING" id="1189621.A3SI_12334"/>